<reference evidence="2 3" key="1">
    <citation type="submission" date="2024-05" db="EMBL/GenBank/DDBJ databases">
        <authorList>
            <person name="Liu Q."/>
            <person name="Xin Y.-H."/>
        </authorList>
    </citation>
    <scope>NUCLEOTIDE SEQUENCE [LARGE SCALE GENOMIC DNA]</scope>
    <source>
        <strain evidence="2 3">CGMCC 1.10181</strain>
    </source>
</reference>
<dbReference type="Gene3D" id="3.40.630.40">
    <property type="entry name" value="Zn-dependent exopeptidases"/>
    <property type="match status" value="1"/>
</dbReference>
<dbReference type="Proteomes" id="UP001419910">
    <property type="component" value="Unassembled WGS sequence"/>
</dbReference>
<dbReference type="InterPro" id="IPR007709">
    <property type="entry name" value="N-FG_amidohydro"/>
</dbReference>
<evidence type="ECO:0000313" key="3">
    <source>
        <dbReference type="Proteomes" id="UP001419910"/>
    </source>
</evidence>
<organism evidence="2 3">
    <name type="scientific">Sphingomonas oligophenolica</name>
    <dbReference type="NCBI Taxonomy" id="301154"/>
    <lineage>
        <taxon>Bacteria</taxon>
        <taxon>Pseudomonadati</taxon>
        <taxon>Pseudomonadota</taxon>
        <taxon>Alphaproteobacteria</taxon>
        <taxon>Sphingomonadales</taxon>
        <taxon>Sphingomonadaceae</taxon>
        <taxon>Sphingomonas</taxon>
    </lineage>
</organism>
<sequence>MVVALHRSIDGPGPGWPEASQEAASRSIGGFAFVVTVPHASGAAPHWQGAAANTAEWRDVVAGSHHALDRGAGELAKDMGARLGAPVIEGLCSRLFIDLNRPLDDPSVIASAIDGRDLMFNRAISGGDLASRRTAHRHYHQRVAGVIAAAAQPVYLVDQHSFDRFGPAPAARGVDIGVCAPGDDRFARTLLDSLLKRTSPRRAEDQPKAAARILNVRLNEPYSADHPGAYIMRRHMPVTAGGVVIEVCDDLLADDADVGAIAELLSEALVETASAMSSTFAAGESA</sequence>
<protein>
    <submittedName>
        <fullName evidence="2">N-formylglutamate amidohydrolase</fullName>
    </submittedName>
</protein>
<dbReference type="EMBL" id="JBDIME010000017">
    <property type="protein sequence ID" value="MEN2791387.1"/>
    <property type="molecule type" value="Genomic_DNA"/>
</dbReference>
<feature type="region of interest" description="Disordered" evidence="1">
    <location>
        <begin position="1"/>
        <end position="21"/>
    </location>
</feature>
<proteinExistence type="predicted"/>
<dbReference type="Pfam" id="PF05013">
    <property type="entry name" value="FGase"/>
    <property type="match status" value="1"/>
</dbReference>
<keyword evidence="3" id="KW-1185">Reference proteome</keyword>
<comment type="caution">
    <text evidence="2">The sequence shown here is derived from an EMBL/GenBank/DDBJ whole genome shotgun (WGS) entry which is preliminary data.</text>
</comment>
<gene>
    <name evidence="2" type="ORF">ABC974_17255</name>
</gene>
<evidence type="ECO:0000313" key="2">
    <source>
        <dbReference type="EMBL" id="MEN2791387.1"/>
    </source>
</evidence>
<accession>A0ABU9Y6N0</accession>
<name>A0ABU9Y6N0_9SPHN</name>
<dbReference type="SUPFAM" id="SSF53187">
    <property type="entry name" value="Zn-dependent exopeptidases"/>
    <property type="match status" value="1"/>
</dbReference>
<dbReference type="RefSeq" id="WP_343890330.1">
    <property type="nucleotide sequence ID" value="NZ_BAAAEH010000032.1"/>
</dbReference>
<evidence type="ECO:0000256" key="1">
    <source>
        <dbReference type="SAM" id="MobiDB-lite"/>
    </source>
</evidence>